<evidence type="ECO:0000313" key="2">
    <source>
        <dbReference type="Proteomes" id="UP000886595"/>
    </source>
</evidence>
<accession>A0A8X7WA29</accession>
<proteinExistence type="predicted"/>
<name>A0A8X7WA29_BRACI</name>
<gene>
    <name evidence="1" type="ORF">Bca52824_008954</name>
</gene>
<organism evidence="1 2">
    <name type="scientific">Brassica carinata</name>
    <name type="common">Ethiopian mustard</name>
    <name type="synonym">Abyssinian cabbage</name>
    <dbReference type="NCBI Taxonomy" id="52824"/>
    <lineage>
        <taxon>Eukaryota</taxon>
        <taxon>Viridiplantae</taxon>
        <taxon>Streptophyta</taxon>
        <taxon>Embryophyta</taxon>
        <taxon>Tracheophyta</taxon>
        <taxon>Spermatophyta</taxon>
        <taxon>Magnoliopsida</taxon>
        <taxon>eudicotyledons</taxon>
        <taxon>Gunneridae</taxon>
        <taxon>Pentapetalae</taxon>
        <taxon>rosids</taxon>
        <taxon>malvids</taxon>
        <taxon>Brassicales</taxon>
        <taxon>Brassicaceae</taxon>
        <taxon>Brassiceae</taxon>
        <taxon>Brassica</taxon>
    </lineage>
</organism>
<dbReference type="EMBL" id="JAAMPC010000002">
    <property type="protein sequence ID" value="KAG2326226.1"/>
    <property type="molecule type" value="Genomic_DNA"/>
</dbReference>
<protein>
    <submittedName>
        <fullName evidence="1">Uncharacterized protein</fullName>
    </submittedName>
</protein>
<sequence>MEKLLKYRTLAQSFTRVEVRSGASTSFWYDEWNQLGILLYLTGLRGCIDLGIPVNSTVEQVVQSHRRRRHRQEILNKIEEEIQKIKLQGLTQENDIRLWRGKSDFYRPGFSTKHTWHSVRTVAVKQQWSEAIWFTLATPKYSIHATRAQNRLATGDRLVQWYAQTVAYSVWRERNGRKHGETHQPASRLQHMIDKLIRNVISSIRAMGKKGMRQQCRYGLLVKQVDKDSHIILSCSILLDS</sequence>
<evidence type="ECO:0000313" key="1">
    <source>
        <dbReference type="EMBL" id="KAG2326226.1"/>
    </source>
</evidence>
<reference evidence="1 2" key="1">
    <citation type="submission" date="2020-02" db="EMBL/GenBank/DDBJ databases">
        <authorList>
            <person name="Ma Q."/>
            <person name="Huang Y."/>
            <person name="Song X."/>
            <person name="Pei D."/>
        </authorList>
    </citation>
    <scope>NUCLEOTIDE SEQUENCE [LARGE SCALE GENOMIC DNA]</scope>
    <source>
        <strain evidence="1">Sxm20200214</strain>
        <tissue evidence="1">Leaf</tissue>
    </source>
</reference>
<dbReference type="Proteomes" id="UP000886595">
    <property type="component" value="Unassembled WGS sequence"/>
</dbReference>
<comment type="caution">
    <text evidence="1">The sequence shown here is derived from an EMBL/GenBank/DDBJ whole genome shotgun (WGS) entry which is preliminary data.</text>
</comment>
<keyword evidence="2" id="KW-1185">Reference proteome</keyword>
<dbReference type="OrthoDB" id="1104042at2759"/>
<dbReference type="AlphaFoldDB" id="A0A8X7WA29"/>